<feature type="domain" description="Homeobox" evidence="10">
    <location>
        <begin position="104"/>
        <end position="164"/>
    </location>
</feature>
<dbReference type="PRINTS" id="PR00024">
    <property type="entry name" value="HOMEOBOX"/>
</dbReference>
<evidence type="ECO:0000256" key="3">
    <source>
        <dbReference type="ARBA" id="ARBA00023015"/>
    </source>
</evidence>
<dbReference type="InterPro" id="IPR050394">
    <property type="entry name" value="Homeobox_NK-like"/>
</dbReference>
<keyword evidence="2" id="KW-0217">Developmental protein</keyword>
<dbReference type="Gene3D" id="1.10.10.60">
    <property type="entry name" value="Homeodomain-like"/>
    <property type="match status" value="1"/>
</dbReference>
<dbReference type="InterPro" id="IPR009057">
    <property type="entry name" value="Homeodomain-like_sf"/>
</dbReference>
<evidence type="ECO:0000313" key="11">
    <source>
        <dbReference type="Ensembl" id="ENSGWIP00000017418.1"/>
    </source>
</evidence>
<dbReference type="Pfam" id="PF00046">
    <property type="entry name" value="Homeodomain"/>
    <property type="match status" value="1"/>
</dbReference>
<reference evidence="11" key="3">
    <citation type="submission" date="2025-09" db="UniProtKB">
        <authorList>
            <consortium name="Ensembl"/>
        </authorList>
    </citation>
    <scope>IDENTIFICATION</scope>
</reference>
<dbReference type="AlphaFoldDB" id="A0A8C5EBB3"/>
<keyword evidence="4 8" id="KW-0238">DNA-binding</keyword>
<organism evidence="11 12">
    <name type="scientific">Gouania willdenowi</name>
    <name type="common">Blunt-snouted clingfish</name>
    <name type="synonym">Lepadogaster willdenowi</name>
    <dbReference type="NCBI Taxonomy" id="441366"/>
    <lineage>
        <taxon>Eukaryota</taxon>
        <taxon>Metazoa</taxon>
        <taxon>Chordata</taxon>
        <taxon>Craniata</taxon>
        <taxon>Vertebrata</taxon>
        <taxon>Euteleostomi</taxon>
        <taxon>Actinopterygii</taxon>
        <taxon>Neopterygii</taxon>
        <taxon>Teleostei</taxon>
        <taxon>Neoteleostei</taxon>
        <taxon>Acanthomorphata</taxon>
        <taxon>Ovalentaria</taxon>
        <taxon>Blenniimorphae</taxon>
        <taxon>Blenniiformes</taxon>
        <taxon>Gobiesocoidei</taxon>
        <taxon>Gobiesocidae</taxon>
        <taxon>Gobiesocinae</taxon>
        <taxon>Gouania</taxon>
    </lineage>
</organism>
<name>A0A8C5EBB3_GOUWI</name>
<comment type="subcellular location">
    <subcellularLocation>
        <location evidence="1 8 9">Nucleus</location>
    </subcellularLocation>
</comment>
<dbReference type="GO" id="GO:0000978">
    <property type="term" value="F:RNA polymerase II cis-regulatory region sequence-specific DNA binding"/>
    <property type="evidence" value="ECO:0007669"/>
    <property type="project" value="TreeGrafter"/>
</dbReference>
<dbReference type="CDD" id="cd00086">
    <property type="entry name" value="homeodomain"/>
    <property type="match status" value="1"/>
</dbReference>
<sequence>MTVSFSSFSIQDILSGRDARKKTVPKGGGWDVCTESWTQTSEQHLCRCAGADGTDPECLCQHVSVSDPSREEDTSGGSEPNEVSPALVCVEQRGEAEVEDRFGSNKKRSRSAFSHAQVHALERRFSAQRYLSAPERVDLASALNLTETQVKIWFQNRRYKTKRRQIAAELAALSSSSQRVAVEALMRGDHRHTPHYEGSGVPLYHSYHHIYLPCVYQSWSMMKDHMTCGGLL</sequence>
<gene>
    <name evidence="11" type="primary">nkx3.3</name>
</gene>
<dbReference type="GeneID" id="114476789"/>
<dbReference type="InterPro" id="IPR001356">
    <property type="entry name" value="HD"/>
</dbReference>
<dbReference type="OrthoDB" id="6159439at2759"/>
<keyword evidence="3" id="KW-0805">Transcription regulation</keyword>
<proteinExistence type="predicted"/>
<dbReference type="GO" id="GO:0030154">
    <property type="term" value="P:cell differentiation"/>
    <property type="evidence" value="ECO:0007669"/>
    <property type="project" value="TreeGrafter"/>
</dbReference>
<accession>A0A8C5EBB3</accession>
<keyword evidence="5 8" id="KW-0371">Homeobox</keyword>
<keyword evidence="6" id="KW-0804">Transcription</keyword>
<dbReference type="GO" id="GO:0005634">
    <property type="term" value="C:nucleus"/>
    <property type="evidence" value="ECO:0007669"/>
    <property type="project" value="UniProtKB-SubCell"/>
</dbReference>
<protein>
    <submittedName>
        <fullName evidence="11">Homeobox protein zampogna-like</fullName>
    </submittedName>
</protein>
<dbReference type="SUPFAM" id="SSF46689">
    <property type="entry name" value="Homeodomain-like"/>
    <property type="match status" value="1"/>
</dbReference>
<dbReference type="PANTHER" id="PTHR24340">
    <property type="entry name" value="HOMEOBOX PROTEIN NKX"/>
    <property type="match status" value="1"/>
</dbReference>
<dbReference type="SMART" id="SM00389">
    <property type="entry name" value="HOX"/>
    <property type="match status" value="1"/>
</dbReference>
<evidence type="ECO:0000256" key="8">
    <source>
        <dbReference type="PROSITE-ProRule" id="PRU00108"/>
    </source>
</evidence>
<evidence type="ECO:0000256" key="6">
    <source>
        <dbReference type="ARBA" id="ARBA00023163"/>
    </source>
</evidence>
<reference evidence="11" key="1">
    <citation type="submission" date="2020-06" db="EMBL/GenBank/DDBJ databases">
        <authorList>
            <consortium name="Wellcome Sanger Institute Data Sharing"/>
        </authorList>
    </citation>
    <scope>NUCLEOTIDE SEQUENCE [LARGE SCALE GENOMIC DNA]</scope>
</reference>
<evidence type="ECO:0000256" key="2">
    <source>
        <dbReference type="ARBA" id="ARBA00022473"/>
    </source>
</evidence>
<dbReference type="Proteomes" id="UP000694680">
    <property type="component" value="Chromosome 15"/>
</dbReference>
<keyword evidence="7 8" id="KW-0539">Nucleus</keyword>
<dbReference type="CTD" id="503746"/>
<evidence type="ECO:0000256" key="9">
    <source>
        <dbReference type="RuleBase" id="RU000682"/>
    </source>
</evidence>
<dbReference type="PROSITE" id="PS50071">
    <property type="entry name" value="HOMEOBOX_2"/>
    <property type="match status" value="1"/>
</dbReference>
<keyword evidence="12" id="KW-1185">Reference proteome</keyword>
<evidence type="ECO:0000256" key="7">
    <source>
        <dbReference type="ARBA" id="ARBA00023242"/>
    </source>
</evidence>
<evidence type="ECO:0000313" key="12">
    <source>
        <dbReference type="Proteomes" id="UP000694680"/>
    </source>
</evidence>
<evidence type="ECO:0000259" key="10">
    <source>
        <dbReference type="PROSITE" id="PS50071"/>
    </source>
</evidence>
<evidence type="ECO:0000256" key="5">
    <source>
        <dbReference type="ARBA" id="ARBA00023155"/>
    </source>
</evidence>
<evidence type="ECO:0000256" key="1">
    <source>
        <dbReference type="ARBA" id="ARBA00004123"/>
    </source>
</evidence>
<dbReference type="RefSeq" id="XP_028324503.1">
    <property type="nucleotide sequence ID" value="XM_028468702.1"/>
</dbReference>
<dbReference type="PROSITE" id="PS00027">
    <property type="entry name" value="HOMEOBOX_1"/>
    <property type="match status" value="1"/>
</dbReference>
<dbReference type="PANTHER" id="PTHR24340:SF73">
    <property type="entry name" value="HOMEOBOX PROTEIN BAGPIPE-RELATED"/>
    <property type="match status" value="1"/>
</dbReference>
<dbReference type="InterPro" id="IPR017970">
    <property type="entry name" value="Homeobox_CS"/>
</dbReference>
<dbReference type="InterPro" id="IPR020479">
    <property type="entry name" value="HD_metazoa"/>
</dbReference>
<reference evidence="11" key="2">
    <citation type="submission" date="2025-08" db="UniProtKB">
        <authorList>
            <consortium name="Ensembl"/>
        </authorList>
    </citation>
    <scope>IDENTIFICATION</scope>
</reference>
<feature type="DNA-binding region" description="Homeobox" evidence="8">
    <location>
        <begin position="106"/>
        <end position="165"/>
    </location>
</feature>
<evidence type="ECO:0000256" key="4">
    <source>
        <dbReference type="ARBA" id="ARBA00023125"/>
    </source>
</evidence>
<dbReference type="Ensembl" id="ENSGWIT00000019220.1">
    <property type="protein sequence ID" value="ENSGWIP00000017418.1"/>
    <property type="gene ID" value="ENSGWIG00000009691.1"/>
</dbReference>
<dbReference type="GO" id="GO:0000981">
    <property type="term" value="F:DNA-binding transcription factor activity, RNA polymerase II-specific"/>
    <property type="evidence" value="ECO:0007669"/>
    <property type="project" value="InterPro"/>
</dbReference>